<dbReference type="AlphaFoldDB" id="A0AAW0QP28"/>
<keyword evidence="2" id="KW-1185">Reference proteome</keyword>
<sequence length="103" mass="11949">MAAVLWRAESTELDISIQLEGMHHKYEAIREVRTQLPHFGVGARYVDMAFLMSTMSTLVFVEIYDDNFEAAELHLRGVHTLFNSYRQRCNLETDFVFCKATTL</sequence>
<dbReference type="Proteomes" id="UP001392437">
    <property type="component" value="Unassembled WGS sequence"/>
</dbReference>
<name>A0AAW0QP28_9PEZI</name>
<protein>
    <submittedName>
        <fullName evidence="1">Uncharacterized protein</fullName>
    </submittedName>
</protein>
<evidence type="ECO:0000313" key="2">
    <source>
        <dbReference type="Proteomes" id="UP001392437"/>
    </source>
</evidence>
<proteinExistence type="predicted"/>
<evidence type="ECO:0000313" key="1">
    <source>
        <dbReference type="EMBL" id="KAK8109709.1"/>
    </source>
</evidence>
<organism evidence="1 2">
    <name type="scientific">Apiospora kogelbergensis</name>
    <dbReference type="NCBI Taxonomy" id="1337665"/>
    <lineage>
        <taxon>Eukaryota</taxon>
        <taxon>Fungi</taxon>
        <taxon>Dikarya</taxon>
        <taxon>Ascomycota</taxon>
        <taxon>Pezizomycotina</taxon>
        <taxon>Sordariomycetes</taxon>
        <taxon>Xylariomycetidae</taxon>
        <taxon>Amphisphaeriales</taxon>
        <taxon>Apiosporaceae</taxon>
        <taxon>Apiospora</taxon>
    </lineage>
</organism>
<dbReference type="EMBL" id="JAQQWP010000007">
    <property type="protein sequence ID" value="KAK8109709.1"/>
    <property type="molecule type" value="Genomic_DNA"/>
</dbReference>
<accession>A0AAW0QP28</accession>
<comment type="caution">
    <text evidence="1">The sequence shown here is derived from an EMBL/GenBank/DDBJ whole genome shotgun (WGS) entry which is preliminary data.</text>
</comment>
<reference evidence="1 2" key="1">
    <citation type="submission" date="2023-01" db="EMBL/GenBank/DDBJ databases">
        <title>Analysis of 21 Apiospora genomes using comparative genomics revels a genus with tremendous synthesis potential of carbohydrate active enzymes and secondary metabolites.</title>
        <authorList>
            <person name="Sorensen T."/>
        </authorList>
    </citation>
    <scope>NUCLEOTIDE SEQUENCE [LARGE SCALE GENOMIC DNA]</scope>
    <source>
        <strain evidence="1 2">CBS 117206</strain>
    </source>
</reference>
<gene>
    <name evidence="1" type="ORF">PG999_007846</name>
</gene>